<keyword evidence="5" id="KW-1185">Reference proteome</keyword>
<feature type="domain" description="CxC5 like cysteine cluster associated with KDZ" evidence="2">
    <location>
        <begin position="107"/>
        <end position="225"/>
    </location>
</feature>
<feature type="region of interest" description="Disordered" evidence="1">
    <location>
        <begin position="393"/>
        <end position="419"/>
    </location>
</feature>
<dbReference type="OrthoDB" id="3055037at2759"/>
<dbReference type="Pfam" id="PF18721">
    <property type="entry name" value="CxC6"/>
    <property type="match status" value="1"/>
</dbReference>
<evidence type="ECO:0000313" key="5">
    <source>
        <dbReference type="Proteomes" id="UP000613580"/>
    </source>
</evidence>
<accession>A0A8H6TK67</accession>
<evidence type="ECO:0000259" key="3">
    <source>
        <dbReference type="Pfam" id="PF18721"/>
    </source>
</evidence>
<evidence type="ECO:0000313" key="4">
    <source>
        <dbReference type="EMBL" id="KAF7318786.1"/>
    </source>
</evidence>
<evidence type="ECO:0000259" key="2">
    <source>
        <dbReference type="Pfam" id="PF18718"/>
    </source>
</evidence>
<feature type="domain" description="CxC6 like cysteine cluster associated with KDZ" evidence="3">
    <location>
        <begin position="325"/>
        <end position="382"/>
    </location>
</feature>
<dbReference type="Proteomes" id="UP000613580">
    <property type="component" value="Unassembled WGS sequence"/>
</dbReference>
<evidence type="ECO:0000256" key="1">
    <source>
        <dbReference type="SAM" id="MobiDB-lite"/>
    </source>
</evidence>
<gene>
    <name evidence="4" type="ORF">HMN09_00390900</name>
</gene>
<sequence length="547" mass="62344">MTPILDTANVLFSSPARFQTVLLVVTVLHRFSHYINSMGTASEVIPAHIVNFLSIAVLQQSQEPQTEIYRVWGLMQEDSAASWKGLLLNSVVDDLLRESGPAYDLGAEMLSPPHTHCVEENCPKKGTKLGNPYATECRIFTLHRGVLPARNVSVACRYCKTRYHYAFSVKEPQSPNSKRLYYQETLPYIHAQTGSYVENSLCNFFGNLICSAHASTTNLARSYNSDLGRTQTTMKTRLKHEITHNIVMDAFFMHALLLRARRYGNRLELTHRGENEHRFDAAMDVYNSIMSGTGQPRYAHACLDCFKIFEDPTSGELRFIRGGTTDGVTIGHPRCRIELCRVPLTSMKDKLCSQHAHLKDRCLAPVAHRAKEEEHARAAEPAFMDLDRRLAKDGVSTHTPRRKTTPTSTQHRSSPRKRSTPIKLDITRNWSHNDQLFILCCGIIISRATFIHDEGVSSVAHCILSCMTWPRANGYSTLRLPNKPTYGLAHFKPITREMSTFRFNFFLDEMITLRNEWFVSELDKDGRMPFMLDFEDAKSRWLQNNTH</sequence>
<protein>
    <recommendedName>
        <fullName evidence="6">CxC5 like cysteine cluster associated with KDZ domain-containing protein</fullName>
    </recommendedName>
</protein>
<dbReference type="Pfam" id="PF18718">
    <property type="entry name" value="CxC5"/>
    <property type="match status" value="1"/>
</dbReference>
<proteinExistence type="predicted"/>
<comment type="caution">
    <text evidence="4">The sequence shown here is derived from an EMBL/GenBank/DDBJ whole genome shotgun (WGS) entry which is preliminary data.</text>
</comment>
<dbReference type="InterPro" id="IPR041539">
    <property type="entry name" value="CxC5"/>
</dbReference>
<reference evidence="4" key="1">
    <citation type="submission" date="2020-05" db="EMBL/GenBank/DDBJ databases">
        <title>Mycena genomes resolve the evolution of fungal bioluminescence.</title>
        <authorList>
            <person name="Tsai I.J."/>
        </authorList>
    </citation>
    <scope>NUCLEOTIDE SEQUENCE</scope>
    <source>
        <strain evidence="4">110903Hualien_Pintung</strain>
    </source>
</reference>
<dbReference type="AlphaFoldDB" id="A0A8H6TK67"/>
<organism evidence="4 5">
    <name type="scientific">Mycena chlorophos</name>
    <name type="common">Agaric fungus</name>
    <name type="synonym">Agaricus chlorophos</name>
    <dbReference type="NCBI Taxonomy" id="658473"/>
    <lineage>
        <taxon>Eukaryota</taxon>
        <taxon>Fungi</taxon>
        <taxon>Dikarya</taxon>
        <taxon>Basidiomycota</taxon>
        <taxon>Agaricomycotina</taxon>
        <taxon>Agaricomycetes</taxon>
        <taxon>Agaricomycetidae</taxon>
        <taxon>Agaricales</taxon>
        <taxon>Marasmiineae</taxon>
        <taxon>Mycenaceae</taxon>
        <taxon>Mycena</taxon>
    </lineage>
</organism>
<evidence type="ECO:0008006" key="6">
    <source>
        <dbReference type="Google" id="ProtNLM"/>
    </source>
</evidence>
<dbReference type="InterPro" id="IPR040898">
    <property type="entry name" value="CxC6"/>
</dbReference>
<dbReference type="EMBL" id="JACAZE010000004">
    <property type="protein sequence ID" value="KAF7318786.1"/>
    <property type="molecule type" value="Genomic_DNA"/>
</dbReference>
<name>A0A8H6TK67_MYCCL</name>